<reference evidence="5" key="1">
    <citation type="submission" date="2021-08" db="EMBL/GenBank/DDBJ databases">
        <authorList>
            <person name="Misof B."/>
            <person name="Oliver O."/>
            <person name="Podsiadlowski L."/>
            <person name="Donath A."/>
            <person name="Peters R."/>
            <person name="Mayer C."/>
            <person name="Rust J."/>
            <person name="Gunkel S."/>
            <person name="Lesny P."/>
            <person name="Martin S."/>
            <person name="Oeyen J.P."/>
            <person name="Petersen M."/>
            <person name="Panagiotis P."/>
            <person name="Wilbrandt J."/>
            <person name="Tanja T."/>
        </authorList>
    </citation>
    <scope>NUCLEOTIDE SEQUENCE</scope>
    <source>
        <strain evidence="5">GBR_01_08_01A</strain>
        <tissue evidence="5">Thorax + abdomen</tissue>
    </source>
</reference>
<reference evidence="5" key="2">
    <citation type="journal article" date="2023" name="Commun. Biol.">
        <title>Intrasexual cuticular hydrocarbon dimorphism in a wasp sheds light on hydrocarbon biosynthesis genes in Hymenoptera.</title>
        <authorList>
            <person name="Moris V.C."/>
            <person name="Podsiadlowski L."/>
            <person name="Martin S."/>
            <person name="Oeyen J.P."/>
            <person name="Donath A."/>
            <person name="Petersen M."/>
            <person name="Wilbrandt J."/>
            <person name="Misof B."/>
            <person name="Liedtke D."/>
            <person name="Thamm M."/>
            <person name="Scheiner R."/>
            <person name="Schmitt T."/>
            <person name="Niehuis O."/>
        </authorList>
    </citation>
    <scope>NUCLEOTIDE SEQUENCE</scope>
    <source>
        <strain evidence="5">GBR_01_08_01A</strain>
    </source>
</reference>
<evidence type="ECO:0000259" key="4">
    <source>
        <dbReference type="Pfam" id="PF08357"/>
    </source>
</evidence>
<protein>
    <recommendedName>
        <fullName evidence="4">SEFIR domain-containing protein</fullName>
    </recommendedName>
</protein>
<keyword evidence="2" id="KW-0812">Transmembrane</keyword>
<feature type="domain" description="SEFIR" evidence="4">
    <location>
        <begin position="325"/>
        <end position="394"/>
    </location>
</feature>
<dbReference type="EMBL" id="JAIFRP010000042">
    <property type="protein sequence ID" value="KAK2581249.1"/>
    <property type="molecule type" value="Genomic_DNA"/>
</dbReference>
<evidence type="ECO:0000256" key="2">
    <source>
        <dbReference type="SAM" id="Phobius"/>
    </source>
</evidence>
<dbReference type="Pfam" id="PF08357">
    <property type="entry name" value="SEFIR"/>
    <property type="match status" value="1"/>
</dbReference>
<proteinExistence type="predicted"/>
<evidence type="ECO:0000313" key="6">
    <source>
        <dbReference type="Proteomes" id="UP001258017"/>
    </source>
</evidence>
<organism evidence="5 6">
    <name type="scientific">Odynerus spinipes</name>
    <dbReference type="NCBI Taxonomy" id="1348599"/>
    <lineage>
        <taxon>Eukaryota</taxon>
        <taxon>Metazoa</taxon>
        <taxon>Ecdysozoa</taxon>
        <taxon>Arthropoda</taxon>
        <taxon>Hexapoda</taxon>
        <taxon>Insecta</taxon>
        <taxon>Pterygota</taxon>
        <taxon>Neoptera</taxon>
        <taxon>Endopterygota</taxon>
        <taxon>Hymenoptera</taxon>
        <taxon>Apocrita</taxon>
        <taxon>Aculeata</taxon>
        <taxon>Vespoidea</taxon>
        <taxon>Vespidae</taxon>
        <taxon>Eumeninae</taxon>
        <taxon>Odynerus</taxon>
    </lineage>
</organism>
<keyword evidence="3" id="KW-0732">Signal</keyword>
<feature type="compositionally biased region" description="Basic and acidic residues" evidence="1">
    <location>
        <begin position="491"/>
        <end position="513"/>
    </location>
</feature>
<dbReference type="AlphaFoldDB" id="A0AAD9RK41"/>
<feature type="chain" id="PRO_5042257862" description="SEFIR domain-containing protein" evidence="3">
    <location>
        <begin position="22"/>
        <end position="513"/>
    </location>
</feature>
<keyword evidence="2" id="KW-0472">Membrane</keyword>
<evidence type="ECO:0000256" key="1">
    <source>
        <dbReference type="SAM" id="MobiDB-lite"/>
    </source>
</evidence>
<evidence type="ECO:0000256" key="3">
    <source>
        <dbReference type="SAM" id="SignalP"/>
    </source>
</evidence>
<evidence type="ECO:0000313" key="5">
    <source>
        <dbReference type="EMBL" id="KAK2581249.1"/>
    </source>
</evidence>
<feature type="transmembrane region" description="Helical" evidence="2">
    <location>
        <begin position="288"/>
        <end position="310"/>
    </location>
</feature>
<name>A0AAD9RK41_9HYME</name>
<keyword evidence="6" id="KW-1185">Reference proteome</keyword>
<dbReference type="Gene3D" id="3.40.50.11530">
    <property type="match status" value="1"/>
</dbReference>
<comment type="caution">
    <text evidence="5">The sequence shown here is derived from an EMBL/GenBank/DDBJ whole genome shotgun (WGS) entry which is preliminary data.</text>
</comment>
<dbReference type="InterPro" id="IPR013568">
    <property type="entry name" value="SEFIR_dom"/>
</dbReference>
<gene>
    <name evidence="5" type="ORF">KPH14_008039</name>
</gene>
<feature type="compositionally biased region" description="Low complexity" evidence="1">
    <location>
        <begin position="476"/>
        <end position="490"/>
    </location>
</feature>
<accession>A0AAD9RK41</accession>
<feature type="region of interest" description="Disordered" evidence="1">
    <location>
        <begin position="444"/>
        <end position="513"/>
    </location>
</feature>
<dbReference type="Proteomes" id="UP001258017">
    <property type="component" value="Unassembled WGS sequence"/>
</dbReference>
<keyword evidence="2" id="KW-1133">Transmembrane helix</keyword>
<feature type="signal peptide" evidence="3">
    <location>
        <begin position="1"/>
        <end position="21"/>
    </location>
</feature>
<sequence length="513" mass="58286">MYNTVKLLAIILCYAFQRVDAQYCYPNYCQNVSSTVSVPGLRCLITPIEDDDCIKLRFDGWNHIPPKDSAAQFQLSAYVSNTEGPQGKSTAFNLSVTDINFLRLTTRYQSLMDEHISMCSHIALHRNTTDLVPNKFFISCPFTNQSFENSPYRLEYSVSGKRFEYSKKLVFIIPHHESIDENNNVDMYLPFVYIDVSDALLFTLYIQPVPTKFNVTTYRIWLINNSTGTTTDVKLSQLQNGEHIQYNFSILEGVYYFQVAALHPNCSIYGCINATSPFISIREASHRLLIMIISIIWIPPVILYALYHIYKLCRKNAKNDRKKPNCLLVYSPTRESHITVMAELTKYLRCCNINAMIDMFDISETVSKDVELWCRTAFHSADIILIVTSPPANKTVVPIIYENIDSYILQLIRENYGLRNKSLSNKEVLLESIKLAQVEILDDGTGSDHKSADETDDLLPSVAPNNVKTCDPNPENNSISSQNSASNESNSSKKKDGEVDEGEKRITVHSDSE</sequence>